<sequence>MLLLTVELSDHLRQEKTRNLLAPLPGIIMFGRISGDMAILDRLGAITMPIEAADCPPSGRSVDAPSNSCIFPLSALLSEAEA</sequence>
<proteinExistence type="predicted"/>
<dbReference type="RefSeq" id="WP_394820227.1">
    <property type="nucleotide sequence ID" value="NZ_JAWJZY010000005.1"/>
</dbReference>
<reference evidence="1 2" key="1">
    <citation type="submission" date="2023-10" db="EMBL/GenBank/DDBJ databases">
        <title>Sorlinia euscelidii gen. nov., sp. nov., an acetic acid bacteria isolated from the gut of Euscelidius variegatus emitter.</title>
        <authorList>
            <person name="Michoud G."/>
            <person name="Marasco R."/>
            <person name="Seferji K."/>
            <person name="Gonella E."/>
            <person name="Garuglieri E."/>
            <person name="Alma A."/>
            <person name="Mapelli F."/>
            <person name="Borin S."/>
            <person name="Daffonchio D."/>
            <person name="Crotti E."/>
        </authorList>
    </citation>
    <scope>NUCLEOTIDE SEQUENCE [LARGE SCALE GENOMIC DNA]</scope>
    <source>
        <strain evidence="1 2">EV16P</strain>
    </source>
</reference>
<organism evidence="1 2">
    <name type="scientific">Sorlinia euscelidii</name>
    <dbReference type="NCBI Taxonomy" id="3081148"/>
    <lineage>
        <taxon>Bacteria</taxon>
        <taxon>Pseudomonadati</taxon>
        <taxon>Pseudomonadota</taxon>
        <taxon>Alphaproteobacteria</taxon>
        <taxon>Acetobacterales</taxon>
        <taxon>Acetobacteraceae</taxon>
        <taxon>Sorlinia</taxon>
    </lineage>
</organism>
<name>A0ABU7U711_9PROT</name>
<comment type="caution">
    <text evidence="1">The sequence shown here is derived from an EMBL/GenBank/DDBJ whole genome shotgun (WGS) entry which is preliminary data.</text>
</comment>
<dbReference type="EMBL" id="JAWJZY010000005">
    <property type="protein sequence ID" value="MEE8659400.1"/>
    <property type="molecule type" value="Genomic_DNA"/>
</dbReference>
<evidence type="ECO:0000313" key="1">
    <source>
        <dbReference type="EMBL" id="MEE8659400.1"/>
    </source>
</evidence>
<protein>
    <submittedName>
        <fullName evidence="1">Uncharacterized protein</fullName>
    </submittedName>
</protein>
<gene>
    <name evidence="1" type="ORF">DOFOFD_10325</name>
</gene>
<keyword evidence="2" id="KW-1185">Reference proteome</keyword>
<dbReference type="Proteomes" id="UP001312908">
    <property type="component" value="Unassembled WGS sequence"/>
</dbReference>
<evidence type="ECO:0000313" key="2">
    <source>
        <dbReference type="Proteomes" id="UP001312908"/>
    </source>
</evidence>
<accession>A0ABU7U711</accession>